<evidence type="ECO:0000256" key="2">
    <source>
        <dbReference type="ARBA" id="ARBA00022723"/>
    </source>
</evidence>
<dbReference type="EMBL" id="CM017321">
    <property type="protein sequence ID" value="KAE7999602.1"/>
    <property type="molecule type" value="Genomic_DNA"/>
</dbReference>
<dbReference type="GO" id="GO:0005509">
    <property type="term" value="F:calcium ion binding"/>
    <property type="evidence" value="ECO:0007669"/>
    <property type="project" value="InterPro"/>
</dbReference>
<keyword evidence="3" id="KW-0677">Repeat</keyword>
<protein>
    <recommendedName>
        <fullName evidence="5">EF-hand domain-containing protein</fullName>
    </recommendedName>
</protein>
<keyword evidence="2" id="KW-0479">Metal-binding</keyword>
<dbReference type="InterPro" id="IPR011992">
    <property type="entry name" value="EF-hand-dom_pair"/>
</dbReference>
<gene>
    <name evidence="6" type="ORF">FH972_004010</name>
</gene>
<dbReference type="GO" id="GO:0005737">
    <property type="term" value="C:cytoplasm"/>
    <property type="evidence" value="ECO:0007669"/>
    <property type="project" value="UniProtKB-ARBA"/>
</dbReference>
<reference evidence="6 7" key="1">
    <citation type="submission" date="2019-06" db="EMBL/GenBank/DDBJ databases">
        <title>A chromosomal-level reference genome of Carpinus fangiana (Coryloideae, Betulaceae).</title>
        <authorList>
            <person name="Yang X."/>
            <person name="Wang Z."/>
            <person name="Zhang L."/>
            <person name="Hao G."/>
            <person name="Liu J."/>
            <person name="Yang Y."/>
        </authorList>
    </citation>
    <scope>NUCLEOTIDE SEQUENCE [LARGE SCALE GENOMIC DNA]</scope>
    <source>
        <strain evidence="6">Cfa_2016G</strain>
        <tissue evidence="6">Leaf</tissue>
    </source>
</reference>
<name>A0A5N6QJT3_9ROSI</name>
<dbReference type="OrthoDB" id="26525at2759"/>
<dbReference type="Gene3D" id="1.10.238.10">
    <property type="entry name" value="EF-hand"/>
    <property type="match status" value="2"/>
</dbReference>
<comment type="function">
    <text evidence="1">Potential calcium sensor.</text>
</comment>
<dbReference type="InterPro" id="IPR002048">
    <property type="entry name" value="EF_hand_dom"/>
</dbReference>
<sequence length="176" mass="19709">MSMSFLDFQFGLSRKSSLKRAQSSNSTSRSFQPSIEEMRWVFDKFDANEDGKISREEYKLAQRALNKGIPETELVKLFQTIDSDGDGFIDFKEFMEMFNVGGGVKATEIQSAFRAFDLDCDGKISAEELSQVLKKLGEGCSLKACRKMVKAVDTNGDGFIDINEFMSMMASGKKLP</sequence>
<dbReference type="SMART" id="SM00054">
    <property type="entry name" value="EFh"/>
    <property type="match status" value="4"/>
</dbReference>
<proteinExistence type="predicted"/>
<keyword evidence="7" id="KW-1185">Reference proteome</keyword>
<evidence type="ECO:0000256" key="1">
    <source>
        <dbReference type="ARBA" id="ARBA00003291"/>
    </source>
</evidence>
<evidence type="ECO:0000256" key="4">
    <source>
        <dbReference type="ARBA" id="ARBA00022837"/>
    </source>
</evidence>
<accession>A0A5N6QJT3</accession>
<feature type="domain" description="EF-hand" evidence="5">
    <location>
        <begin position="104"/>
        <end position="139"/>
    </location>
</feature>
<dbReference type="FunFam" id="1.10.238.10:FF:000089">
    <property type="entry name" value="calmodulin-like protein 3"/>
    <property type="match status" value="1"/>
</dbReference>
<dbReference type="PROSITE" id="PS00018">
    <property type="entry name" value="EF_HAND_1"/>
    <property type="match status" value="3"/>
</dbReference>
<dbReference type="PROSITE" id="PS50222">
    <property type="entry name" value="EF_HAND_2"/>
    <property type="match status" value="4"/>
</dbReference>
<evidence type="ECO:0000313" key="6">
    <source>
        <dbReference type="EMBL" id="KAE7999602.1"/>
    </source>
</evidence>
<dbReference type="AlphaFoldDB" id="A0A5N6QJT3"/>
<dbReference type="PANTHER" id="PTHR10891">
    <property type="entry name" value="EF-HAND CALCIUM-BINDING DOMAIN CONTAINING PROTEIN"/>
    <property type="match status" value="1"/>
</dbReference>
<keyword evidence="4" id="KW-0106">Calcium</keyword>
<dbReference type="InterPro" id="IPR018247">
    <property type="entry name" value="EF_Hand_1_Ca_BS"/>
</dbReference>
<feature type="domain" description="EF-hand" evidence="5">
    <location>
        <begin position="69"/>
        <end position="103"/>
    </location>
</feature>
<feature type="domain" description="EF-hand" evidence="5">
    <location>
        <begin position="140"/>
        <end position="175"/>
    </location>
</feature>
<dbReference type="Proteomes" id="UP000327013">
    <property type="component" value="Chromosome 1"/>
</dbReference>
<dbReference type="SUPFAM" id="SSF47473">
    <property type="entry name" value="EF-hand"/>
    <property type="match status" value="1"/>
</dbReference>
<dbReference type="InterPro" id="IPR039647">
    <property type="entry name" value="EF_hand_pair_protein_CML-like"/>
</dbReference>
<organism evidence="6 7">
    <name type="scientific">Carpinus fangiana</name>
    <dbReference type="NCBI Taxonomy" id="176857"/>
    <lineage>
        <taxon>Eukaryota</taxon>
        <taxon>Viridiplantae</taxon>
        <taxon>Streptophyta</taxon>
        <taxon>Embryophyta</taxon>
        <taxon>Tracheophyta</taxon>
        <taxon>Spermatophyta</taxon>
        <taxon>Magnoliopsida</taxon>
        <taxon>eudicotyledons</taxon>
        <taxon>Gunneridae</taxon>
        <taxon>Pentapetalae</taxon>
        <taxon>rosids</taxon>
        <taxon>fabids</taxon>
        <taxon>Fagales</taxon>
        <taxon>Betulaceae</taxon>
        <taxon>Carpinus</taxon>
    </lineage>
</organism>
<feature type="domain" description="EF-hand" evidence="5">
    <location>
        <begin position="33"/>
        <end position="68"/>
    </location>
</feature>
<dbReference type="CDD" id="cd00051">
    <property type="entry name" value="EFh"/>
    <property type="match status" value="2"/>
</dbReference>
<dbReference type="Pfam" id="PF13499">
    <property type="entry name" value="EF-hand_7"/>
    <property type="match status" value="2"/>
</dbReference>
<evidence type="ECO:0000259" key="5">
    <source>
        <dbReference type="PROSITE" id="PS50222"/>
    </source>
</evidence>
<evidence type="ECO:0000256" key="3">
    <source>
        <dbReference type="ARBA" id="ARBA00022737"/>
    </source>
</evidence>
<evidence type="ECO:0000313" key="7">
    <source>
        <dbReference type="Proteomes" id="UP000327013"/>
    </source>
</evidence>